<evidence type="ECO:0000313" key="2">
    <source>
        <dbReference type="WBParaSite" id="nRc.2.0.1.t28671-RA"/>
    </source>
</evidence>
<keyword evidence="1" id="KW-1185">Reference proteome</keyword>
<dbReference type="Proteomes" id="UP000887565">
    <property type="component" value="Unplaced"/>
</dbReference>
<reference evidence="2" key="1">
    <citation type="submission" date="2022-11" db="UniProtKB">
        <authorList>
            <consortium name="WormBaseParasite"/>
        </authorList>
    </citation>
    <scope>IDENTIFICATION</scope>
</reference>
<protein>
    <submittedName>
        <fullName evidence="2">Uncharacterized protein</fullName>
    </submittedName>
</protein>
<dbReference type="AlphaFoldDB" id="A0A915JR32"/>
<sequence length="80" mass="9313">MIEVLAGLSIQIRFAQKTGRTIWKAISTHFERISKLFEAMFLNFLKFSQKDMKKIIIYTLNDPSRFVESITGDKDIGEQK</sequence>
<evidence type="ECO:0000313" key="1">
    <source>
        <dbReference type="Proteomes" id="UP000887565"/>
    </source>
</evidence>
<organism evidence="1 2">
    <name type="scientific">Romanomermis culicivorax</name>
    <name type="common">Nematode worm</name>
    <dbReference type="NCBI Taxonomy" id="13658"/>
    <lineage>
        <taxon>Eukaryota</taxon>
        <taxon>Metazoa</taxon>
        <taxon>Ecdysozoa</taxon>
        <taxon>Nematoda</taxon>
        <taxon>Enoplea</taxon>
        <taxon>Dorylaimia</taxon>
        <taxon>Mermithida</taxon>
        <taxon>Mermithoidea</taxon>
        <taxon>Mermithidae</taxon>
        <taxon>Romanomermis</taxon>
    </lineage>
</organism>
<dbReference type="WBParaSite" id="nRc.2.0.1.t28671-RA">
    <property type="protein sequence ID" value="nRc.2.0.1.t28671-RA"/>
    <property type="gene ID" value="nRc.2.0.1.g28671"/>
</dbReference>
<accession>A0A915JR32</accession>
<name>A0A915JR32_ROMCU</name>
<proteinExistence type="predicted"/>